<gene>
    <name evidence="2" type="ORF">FTV88_1613</name>
</gene>
<protein>
    <submittedName>
        <fullName evidence="2">Uncharacterized protein</fullName>
    </submittedName>
</protein>
<reference evidence="3" key="1">
    <citation type="submission" date="2019-11" db="EMBL/GenBank/DDBJ databases">
        <title>Genome sequence of Heliorestis convoluta strain HH, an alkaliphilic and minimalistic phototrophic bacterium from a soda lake in Egypt.</title>
        <authorList>
            <person name="Dewey E.D."/>
            <person name="Stokes L.M."/>
            <person name="Burchell B.M."/>
            <person name="Shaffer K.N."/>
            <person name="Huntington A.M."/>
            <person name="Baker J.M."/>
            <person name="Nadendla S."/>
            <person name="Giglio M.G."/>
            <person name="Touchman J.W."/>
            <person name="Blankenship R.E."/>
            <person name="Madigan M.T."/>
            <person name="Sattley W.M."/>
        </authorList>
    </citation>
    <scope>NUCLEOTIDE SEQUENCE [LARGE SCALE GENOMIC DNA]</scope>
    <source>
        <strain evidence="3">HH</strain>
    </source>
</reference>
<dbReference type="Proteomes" id="UP000366051">
    <property type="component" value="Chromosome"/>
</dbReference>
<keyword evidence="1" id="KW-0812">Transmembrane</keyword>
<keyword evidence="1" id="KW-1133">Transmembrane helix</keyword>
<organism evidence="2 3">
    <name type="scientific">Heliorestis convoluta</name>
    <dbReference type="NCBI Taxonomy" id="356322"/>
    <lineage>
        <taxon>Bacteria</taxon>
        <taxon>Bacillati</taxon>
        <taxon>Bacillota</taxon>
        <taxon>Clostridia</taxon>
        <taxon>Eubacteriales</taxon>
        <taxon>Heliobacteriaceae</taxon>
        <taxon>Heliorestis</taxon>
    </lineage>
</organism>
<feature type="transmembrane region" description="Helical" evidence="1">
    <location>
        <begin position="7"/>
        <end position="28"/>
    </location>
</feature>
<evidence type="ECO:0000256" key="1">
    <source>
        <dbReference type="SAM" id="Phobius"/>
    </source>
</evidence>
<dbReference type="EMBL" id="CP045875">
    <property type="protein sequence ID" value="QGG47713.1"/>
    <property type="molecule type" value="Genomic_DNA"/>
</dbReference>
<keyword evidence="1" id="KW-0472">Membrane</keyword>
<dbReference type="KEGG" id="hcv:FTV88_1613"/>
<proteinExistence type="predicted"/>
<keyword evidence="3" id="KW-1185">Reference proteome</keyword>
<accession>A0A5Q2N1K9</accession>
<name>A0A5Q2N1K9_9FIRM</name>
<feature type="transmembrane region" description="Helical" evidence="1">
    <location>
        <begin position="40"/>
        <end position="62"/>
    </location>
</feature>
<evidence type="ECO:0000313" key="2">
    <source>
        <dbReference type="EMBL" id="QGG47713.1"/>
    </source>
</evidence>
<evidence type="ECO:0000313" key="3">
    <source>
        <dbReference type="Proteomes" id="UP000366051"/>
    </source>
</evidence>
<dbReference type="AlphaFoldDB" id="A0A5Q2N1K9"/>
<sequence length="63" mass="7252">MKTLNKILMLIAPIIVAALAIFNIYRWYLQNLDQKSTALFLVLIVTAGSLFWFVVALFVFFIN</sequence>